<evidence type="ECO:0000313" key="6">
    <source>
        <dbReference type="EMBL" id="SDZ25869.1"/>
    </source>
</evidence>
<evidence type="ECO:0000259" key="5">
    <source>
        <dbReference type="Pfam" id="PF01814"/>
    </source>
</evidence>
<dbReference type="Pfam" id="PF04405">
    <property type="entry name" value="ScdA_N"/>
    <property type="match status" value="1"/>
</dbReference>
<evidence type="ECO:0000256" key="3">
    <source>
        <dbReference type="ARBA" id="ARBA00022723"/>
    </source>
</evidence>
<accession>A0A1H3RLS8</accession>
<dbReference type="EMBL" id="FNQC01000008">
    <property type="protein sequence ID" value="SDZ25869.1"/>
    <property type="molecule type" value="Genomic_DNA"/>
</dbReference>
<dbReference type="RefSeq" id="WP_019598111.1">
    <property type="nucleotide sequence ID" value="NZ_FNQC01000008.1"/>
</dbReference>
<dbReference type="PANTHER" id="PTHR36438">
    <property type="entry name" value="IRON-SULFUR CLUSTER REPAIR PROTEIN YTFE"/>
    <property type="match status" value="1"/>
</dbReference>
<dbReference type="PANTHER" id="PTHR36438:SF1">
    <property type="entry name" value="IRON-SULFUR CLUSTER REPAIR PROTEIN YTFE"/>
    <property type="match status" value="1"/>
</dbReference>
<evidence type="ECO:0000256" key="2">
    <source>
        <dbReference type="ARBA" id="ARBA00022490"/>
    </source>
</evidence>
<protein>
    <submittedName>
        <fullName evidence="6">Regulator of cell morphogenesis and NO signaling</fullName>
    </submittedName>
</protein>
<keyword evidence="3" id="KW-0479">Metal-binding</keyword>
<evidence type="ECO:0000256" key="4">
    <source>
        <dbReference type="ARBA" id="ARBA00023004"/>
    </source>
</evidence>
<evidence type="ECO:0000256" key="1">
    <source>
        <dbReference type="ARBA" id="ARBA00004496"/>
    </source>
</evidence>
<dbReference type="Pfam" id="PF01814">
    <property type="entry name" value="Hemerythrin"/>
    <property type="match status" value="1"/>
</dbReference>
<comment type="caution">
    <text evidence="6">The sequence shown here is derived from an EMBL/GenBank/DDBJ whole genome shotgun (WGS) entry which is preliminary data.</text>
</comment>
<keyword evidence="4" id="KW-0408">Iron</keyword>
<comment type="subcellular location">
    <subcellularLocation>
        <location evidence="1">Cytoplasm</location>
    </subcellularLocation>
</comment>
<dbReference type="Gene3D" id="1.20.120.520">
    <property type="entry name" value="nmb1532 protein domain like"/>
    <property type="match status" value="1"/>
</dbReference>
<dbReference type="InterPro" id="IPR012312">
    <property type="entry name" value="Hemerythrin-like"/>
</dbReference>
<keyword evidence="2" id="KW-0963">Cytoplasm</keyword>
<reference evidence="6 7" key="1">
    <citation type="submission" date="2016-10" db="EMBL/GenBank/DDBJ databases">
        <authorList>
            <person name="Varghese N."/>
            <person name="Submissions S."/>
        </authorList>
    </citation>
    <scope>NUCLEOTIDE SEQUENCE [LARGE SCALE GENOMIC DNA]</scope>
    <source>
        <strain evidence="6 7">DSM 17997</strain>
    </source>
</reference>
<dbReference type="Proteomes" id="UP000199663">
    <property type="component" value="Unassembled WGS sequence"/>
</dbReference>
<dbReference type="InterPro" id="IPR019903">
    <property type="entry name" value="RIC_family"/>
</dbReference>
<name>A0A1H3RLS8_9BACT</name>
<evidence type="ECO:0000313" key="7">
    <source>
        <dbReference type="Proteomes" id="UP000199663"/>
    </source>
</evidence>
<keyword evidence="7" id="KW-1185">Reference proteome</keyword>
<proteinExistence type="predicted"/>
<gene>
    <name evidence="6" type="ORF">SAMN05444412_108161</name>
</gene>
<feature type="domain" description="Hemerythrin-like" evidence="5">
    <location>
        <begin position="84"/>
        <end position="232"/>
    </location>
</feature>
<sequence>MVDFMQLTIGEIVANDYRAATIFKSFGIDFCCDGQRTIPEACASKQNDPELLISLLYGVLKTENHEPFDYNSWPIDLLADYIEKKHHRYTRERIPLLLKFFKKLSKTEAELYPEIQTIHELFKTSAEELLVSMKEEEAVLFPYIRKMIKSSDGKKKIGEQHLGIAEASIRKILQDHAQEAKIFRKIKALSNNFMAPEDASNSFNVAYTLLADFEKDLHKHFHLENNILFPKALEFEAGFQSTSK</sequence>
<organism evidence="6 7">
    <name type="scientific">Rhodonellum ikkaensis</name>
    <dbReference type="NCBI Taxonomy" id="336829"/>
    <lineage>
        <taxon>Bacteria</taxon>
        <taxon>Pseudomonadati</taxon>
        <taxon>Bacteroidota</taxon>
        <taxon>Cytophagia</taxon>
        <taxon>Cytophagales</taxon>
        <taxon>Cytophagaceae</taxon>
        <taxon>Rhodonellum</taxon>
    </lineage>
</organism>